<evidence type="ECO:0000256" key="1">
    <source>
        <dbReference type="SAM" id="MobiDB-lite"/>
    </source>
</evidence>
<dbReference type="EMBL" id="BGZK01000076">
    <property type="protein sequence ID" value="GBP16077.1"/>
    <property type="molecule type" value="Genomic_DNA"/>
</dbReference>
<evidence type="ECO:0000313" key="3">
    <source>
        <dbReference type="Proteomes" id="UP000299102"/>
    </source>
</evidence>
<reference evidence="2 3" key="1">
    <citation type="journal article" date="2019" name="Commun. Biol.">
        <title>The bagworm genome reveals a unique fibroin gene that provides high tensile strength.</title>
        <authorList>
            <person name="Kono N."/>
            <person name="Nakamura H."/>
            <person name="Ohtoshi R."/>
            <person name="Tomita M."/>
            <person name="Numata K."/>
            <person name="Arakawa K."/>
        </authorList>
    </citation>
    <scope>NUCLEOTIDE SEQUENCE [LARGE SCALE GENOMIC DNA]</scope>
</reference>
<comment type="caution">
    <text evidence="2">The sequence shown here is derived from an EMBL/GenBank/DDBJ whole genome shotgun (WGS) entry which is preliminary data.</text>
</comment>
<name>A0A4C1TQ31_EUMVA</name>
<feature type="compositionally biased region" description="Basic and acidic residues" evidence="1">
    <location>
        <begin position="19"/>
        <end position="36"/>
    </location>
</feature>
<protein>
    <submittedName>
        <fullName evidence="2">Uncharacterized protein</fullName>
    </submittedName>
</protein>
<dbReference type="Proteomes" id="UP000299102">
    <property type="component" value="Unassembled WGS sequence"/>
</dbReference>
<dbReference type="AlphaFoldDB" id="A0A4C1TQ31"/>
<accession>A0A4C1TQ31</accession>
<sequence length="160" mass="18366">MRASERHASLPLGMVSPPKSERDRHKSERHASLPLEHSTRLRARETERERENTSCDQNVLIPSIRYNACNAAVVKLAIKSSQWRKIGTSGSVEPAHYLIHSFSMGRRRVRLVCMRSGDGRARLLSKMGVTMMRRARQQHGRRVGWPASHEKTTLIYKLDR</sequence>
<evidence type="ECO:0000313" key="2">
    <source>
        <dbReference type="EMBL" id="GBP16077.1"/>
    </source>
</evidence>
<keyword evidence="3" id="KW-1185">Reference proteome</keyword>
<gene>
    <name evidence="2" type="ORF">EVAR_94415_1</name>
</gene>
<organism evidence="2 3">
    <name type="scientific">Eumeta variegata</name>
    <name type="common">Bagworm moth</name>
    <name type="synonym">Eumeta japonica</name>
    <dbReference type="NCBI Taxonomy" id="151549"/>
    <lineage>
        <taxon>Eukaryota</taxon>
        <taxon>Metazoa</taxon>
        <taxon>Ecdysozoa</taxon>
        <taxon>Arthropoda</taxon>
        <taxon>Hexapoda</taxon>
        <taxon>Insecta</taxon>
        <taxon>Pterygota</taxon>
        <taxon>Neoptera</taxon>
        <taxon>Endopterygota</taxon>
        <taxon>Lepidoptera</taxon>
        <taxon>Glossata</taxon>
        <taxon>Ditrysia</taxon>
        <taxon>Tineoidea</taxon>
        <taxon>Psychidae</taxon>
        <taxon>Oiketicinae</taxon>
        <taxon>Eumeta</taxon>
    </lineage>
</organism>
<feature type="region of interest" description="Disordered" evidence="1">
    <location>
        <begin position="1"/>
        <end position="36"/>
    </location>
</feature>
<proteinExistence type="predicted"/>